<organism evidence="1 2">
    <name type="scientific">Thelephora ganbajun</name>
    <name type="common">Ganba fungus</name>
    <dbReference type="NCBI Taxonomy" id="370292"/>
    <lineage>
        <taxon>Eukaryota</taxon>
        <taxon>Fungi</taxon>
        <taxon>Dikarya</taxon>
        <taxon>Basidiomycota</taxon>
        <taxon>Agaricomycotina</taxon>
        <taxon>Agaricomycetes</taxon>
        <taxon>Thelephorales</taxon>
        <taxon>Thelephoraceae</taxon>
        <taxon>Thelephora</taxon>
    </lineage>
</organism>
<dbReference type="EMBL" id="MU118105">
    <property type="protein sequence ID" value="KAF9645085.1"/>
    <property type="molecule type" value="Genomic_DNA"/>
</dbReference>
<reference evidence="1" key="1">
    <citation type="submission" date="2019-10" db="EMBL/GenBank/DDBJ databases">
        <authorList>
            <consortium name="DOE Joint Genome Institute"/>
            <person name="Kuo A."/>
            <person name="Miyauchi S."/>
            <person name="Kiss E."/>
            <person name="Drula E."/>
            <person name="Kohler A."/>
            <person name="Sanchez-Garcia M."/>
            <person name="Andreopoulos B."/>
            <person name="Barry K.W."/>
            <person name="Bonito G."/>
            <person name="Buee M."/>
            <person name="Carver A."/>
            <person name="Chen C."/>
            <person name="Cichocki N."/>
            <person name="Clum A."/>
            <person name="Culley D."/>
            <person name="Crous P.W."/>
            <person name="Fauchery L."/>
            <person name="Girlanda M."/>
            <person name="Hayes R."/>
            <person name="Keri Z."/>
            <person name="Labutti K."/>
            <person name="Lipzen A."/>
            <person name="Lombard V."/>
            <person name="Magnuson J."/>
            <person name="Maillard F."/>
            <person name="Morin E."/>
            <person name="Murat C."/>
            <person name="Nolan M."/>
            <person name="Ohm R."/>
            <person name="Pangilinan J."/>
            <person name="Pereira M."/>
            <person name="Perotto S."/>
            <person name="Peter M."/>
            <person name="Riley R."/>
            <person name="Sitrit Y."/>
            <person name="Stielow B."/>
            <person name="Szollosi G."/>
            <person name="Zifcakova L."/>
            <person name="Stursova M."/>
            <person name="Spatafora J.W."/>
            <person name="Tedersoo L."/>
            <person name="Vaario L.-M."/>
            <person name="Yamada A."/>
            <person name="Yan M."/>
            <person name="Wang P."/>
            <person name="Xu J."/>
            <person name="Bruns T."/>
            <person name="Baldrian P."/>
            <person name="Vilgalys R."/>
            <person name="Henrissat B."/>
            <person name="Grigoriev I.V."/>
            <person name="Hibbett D."/>
            <person name="Nagy L.G."/>
            <person name="Martin F.M."/>
        </authorList>
    </citation>
    <scope>NUCLEOTIDE SEQUENCE</scope>
    <source>
        <strain evidence="1">P2</strain>
    </source>
</reference>
<reference evidence="1" key="2">
    <citation type="journal article" date="2020" name="Nat. Commun.">
        <title>Large-scale genome sequencing of mycorrhizal fungi provides insights into the early evolution of symbiotic traits.</title>
        <authorList>
            <person name="Miyauchi S."/>
            <person name="Kiss E."/>
            <person name="Kuo A."/>
            <person name="Drula E."/>
            <person name="Kohler A."/>
            <person name="Sanchez-Garcia M."/>
            <person name="Morin E."/>
            <person name="Andreopoulos B."/>
            <person name="Barry K.W."/>
            <person name="Bonito G."/>
            <person name="Buee M."/>
            <person name="Carver A."/>
            <person name="Chen C."/>
            <person name="Cichocki N."/>
            <person name="Clum A."/>
            <person name="Culley D."/>
            <person name="Crous P.W."/>
            <person name="Fauchery L."/>
            <person name="Girlanda M."/>
            <person name="Hayes R.D."/>
            <person name="Keri Z."/>
            <person name="LaButti K."/>
            <person name="Lipzen A."/>
            <person name="Lombard V."/>
            <person name="Magnuson J."/>
            <person name="Maillard F."/>
            <person name="Murat C."/>
            <person name="Nolan M."/>
            <person name="Ohm R.A."/>
            <person name="Pangilinan J."/>
            <person name="Pereira M.F."/>
            <person name="Perotto S."/>
            <person name="Peter M."/>
            <person name="Pfister S."/>
            <person name="Riley R."/>
            <person name="Sitrit Y."/>
            <person name="Stielow J.B."/>
            <person name="Szollosi G."/>
            <person name="Zifcakova L."/>
            <person name="Stursova M."/>
            <person name="Spatafora J.W."/>
            <person name="Tedersoo L."/>
            <person name="Vaario L.M."/>
            <person name="Yamada A."/>
            <person name="Yan M."/>
            <person name="Wang P."/>
            <person name="Xu J."/>
            <person name="Bruns T."/>
            <person name="Baldrian P."/>
            <person name="Vilgalys R."/>
            <person name="Dunand C."/>
            <person name="Henrissat B."/>
            <person name="Grigoriev I.V."/>
            <person name="Hibbett D."/>
            <person name="Nagy L.G."/>
            <person name="Martin F.M."/>
        </authorList>
    </citation>
    <scope>NUCLEOTIDE SEQUENCE</scope>
    <source>
        <strain evidence="1">P2</strain>
    </source>
</reference>
<gene>
    <name evidence="1" type="ORF">BDM02DRAFT_713137</name>
</gene>
<dbReference type="Proteomes" id="UP000886501">
    <property type="component" value="Unassembled WGS sequence"/>
</dbReference>
<comment type="caution">
    <text evidence="1">The sequence shown here is derived from an EMBL/GenBank/DDBJ whole genome shotgun (WGS) entry which is preliminary data.</text>
</comment>
<accession>A0ACB6Z5Y4</accession>
<evidence type="ECO:0000313" key="1">
    <source>
        <dbReference type="EMBL" id="KAF9645085.1"/>
    </source>
</evidence>
<proteinExistence type="predicted"/>
<keyword evidence="2" id="KW-1185">Reference proteome</keyword>
<protein>
    <submittedName>
        <fullName evidence="1">Uncharacterized protein</fullName>
    </submittedName>
</protein>
<evidence type="ECO:0000313" key="2">
    <source>
        <dbReference type="Proteomes" id="UP000886501"/>
    </source>
</evidence>
<name>A0ACB6Z5Y4_THEGA</name>
<sequence length="346" mass="39770">MYVPCSPRFIHKCSTTPQSSSKEYWEPRRAIRPNDFQMDRDRLFNTLDCLGPPFHVDMGDITHNETPAVQADLSIIYGGKLGLTPKIGPERLANHGFNHWMTPNMDFHPFLPARPGWPGLMLRPDDELEEWRPEEGTEFRVVIRREPRFLEYVGQYEMVRLSDITGDEWEQQPTKVKNKWTQVLGGGQSWNDIVARVALRKRLGKEPSIEEFKKYTSKLTLESYPTLAKDLKDDIDKAFCKGEEIIAVWGMKCVGYDYKFEKHLARSLKTIKRSPSGSPKKRKAVARDDDTMNESEDGDKVGESESDDSSRSKRQRVAKGKAKLIKYDWSGARFKGDSEDGDYNPT</sequence>